<comment type="caution">
    <text evidence="1">The sequence shown here is derived from an EMBL/GenBank/DDBJ whole genome shotgun (WGS) entry which is preliminary data.</text>
</comment>
<dbReference type="EMBL" id="JABSTQ010007640">
    <property type="protein sequence ID" value="KAG0435428.1"/>
    <property type="molecule type" value="Genomic_DNA"/>
</dbReference>
<evidence type="ECO:0000313" key="1">
    <source>
        <dbReference type="EMBL" id="KAG0435428.1"/>
    </source>
</evidence>
<keyword evidence="2" id="KW-1185">Reference proteome</keyword>
<name>A0AC60QKR9_IXOPE</name>
<dbReference type="Proteomes" id="UP000805193">
    <property type="component" value="Unassembled WGS sequence"/>
</dbReference>
<evidence type="ECO:0000313" key="2">
    <source>
        <dbReference type="Proteomes" id="UP000805193"/>
    </source>
</evidence>
<gene>
    <name evidence="1" type="ORF">HPB47_018495</name>
</gene>
<accession>A0AC60QKR9</accession>
<reference evidence="1 2" key="1">
    <citation type="journal article" date="2020" name="Cell">
        <title>Large-Scale Comparative Analyses of Tick Genomes Elucidate Their Genetic Diversity and Vector Capacities.</title>
        <authorList>
            <consortium name="Tick Genome and Microbiome Consortium (TIGMIC)"/>
            <person name="Jia N."/>
            <person name="Wang J."/>
            <person name="Shi W."/>
            <person name="Du L."/>
            <person name="Sun Y."/>
            <person name="Zhan W."/>
            <person name="Jiang J.F."/>
            <person name="Wang Q."/>
            <person name="Zhang B."/>
            <person name="Ji P."/>
            <person name="Bell-Sakyi L."/>
            <person name="Cui X.M."/>
            <person name="Yuan T.T."/>
            <person name="Jiang B.G."/>
            <person name="Yang W.F."/>
            <person name="Lam T.T."/>
            <person name="Chang Q.C."/>
            <person name="Ding S.J."/>
            <person name="Wang X.J."/>
            <person name="Zhu J.G."/>
            <person name="Ruan X.D."/>
            <person name="Zhao L."/>
            <person name="Wei J.T."/>
            <person name="Ye R.Z."/>
            <person name="Que T.C."/>
            <person name="Du C.H."/>
            <person name="Zhou Y.H."/>
            <person name="Cheng J.X."/>
            <person name="Dai P.F."/>
            <person name="Guo W.B."/>
            <person name="Han X.H."/>
            <person name="Huang E.J."/>
            <person name="Li L.F."/>
            <person name="Wei W."/>
            <person name="Gao Y.C."/>
            <person name="Liu J.Z."/>
            <person name="Shao H.Z."/>
            <person name="Wang X."/>
            <person name="Wang C.C."/>
            <person name="Yang T.C."/>
            <person name="Huo Q.B."/>
            <person name="Li W."/>
            <person name="Chen H.Y."/>
            <person name="Chen S.E."/>
            <person name="Zhou L.G."/>
            <person name="Ni X.B."/>
            <person name="Tian J.H."/>
            <person name="Sheng Y."/>
            <person name="Liu T."/>
            <person name="Pan Y.S."/>
            <person name="Xia L.Y."/>
            <person name="Li J."/>
            <person name="Zhao F."/>
            <person name="Cao W.C."/>
        </authorList>
    </citation>
    <scope>NUCLEOTIDE SEQUENCE [LARGE SCALE GENOMIC DNA]</scope>
    <source>
        <strain evidence="1">Iper-2018</strain>
    </source>
</reference>
<organism evidence="1 2">
    <name type="scientific">Ixodes persulcatus</name>
    <name type="common">Taiga tick</name>
    <dbReference type="NCBI Taxonomy" id="34615"/>
    <lineage>
        <taxon>Eukaryota</taxon>
        <taxon>Metazoa</taxon>
        <taxon>Ecdysozoa</taxon>
        <taxon>Arthropoda</taxon>
        <taxon>Chelicerata</taxon>
        <taxon>Arachnida</taxon>
        <taxon>Acari</taxon>
        <taxon>Parasitiformes</taxon>
        <taxon>Ixodida</taxon>
        <taxon>Ixodoidea</taxon>
        <taxon>Ixodidae</taxon>
        <taxon>Ixodinae</taxon>
        <taxon>Ixodes</taxon>
    </lineage>
</organism>
<protein>
    <submittedName>
        <fullName evidence="1">Uncharacterized protein</fullName>
    </submittedName>
</protein>
<sequence length="119" mass="13889">MRPLSTEEREGQRHPFQRKEYIVREILYPKHSRDLPAIGPREYGRHITDSIVHEGGEEGLLEVKCPQSKENLTPEGACAYDKFCSGMDLLTKRVERFKKLYSGDSRYLTYQEYLKAAHN</sequence>
<proteinExistence type="predicted"/>